<dbReference type="Proteomes" id="UP001182556">
    <property type="component" value="Unassembled WGS sequence"/>
</dbReference>
<feature type="transmembrane region" description="Helical" evidence="1">
    <location>
        <begin position="15"/>
        <end position="36"/>
    </location>
</feature>
<dbReference type="EMBL" id="JAODAN010000004">
    <property type="protein sequence ID" value="KAK1925236.1"/>
    <property type="molecule type" value="Genomic_DNA"/>
</dbReference>
<proteinExistence type="predicted"/>
<sequence length="155" mass="17111">MSRRSNPRVTVKVHLPMLIGVGLSAGAIGVAVMTFGEKIEQAFTKRPNSEVPGLTLARLLGRLDSDKGKLNWPMHYGQGAILGVLRATLSVYGLRGPFIDFIFAGIRLLNDQTLENWTGAGALPWTWPVEEQVLDIAHKLVFATATGWVCDWWLR</sequence>
<evidence type="ECO:0000256" key="1">
    <source>
        <dbReference type="SAM" id="Phobius"/>
    </source>
</evidence>
<dbReference type="AlphaFoldDB" id="A0AAD9L6A9"/>
<gene>
    <name evidence="2" type="ORF">DB88DRAFT_539985</name>
</gene>
<name>A0AAD9L6A9_PAPLA</name>
<comment type="caution">
    <text evidence="2">The sequence shown here is derived from an EMBL/GenBank/DDBJ whole genome shotgun (WGS) entry which is preliminary data.</text>
</comment>
<keyword evidence="1" id="KW-1133">Transmembrane helix</keyword>
<accession>A0AAD9L6A9</accession>
<protein>
    <submittedName>
        <fullName evidence="2">Uncharacterized protein</fullName>
    </submittedName>
</protein>
<evidence type="ECO:0000313" key="3">
    <source>
        <dbReference type="Proteomes" id="UP001182556"/>
    </source>
</evidence>
<reference evidence="2" key="1">
    <citation type="submission" date="2023-02" db="EMBL/GenBank/DDBJ databases">
        <title>Identification and recombinant expression of a fungal hydrolase from Papiliotrema laurentii that hydrolyzes apple cutin and clears colloidal polyester polyurethane.</title>
        <authorList>
            <consortium name="DOE Joint Genome Institute"/>
            <person name="Roman V.A."/>
            <person name="Bojanowski C."/>
            <person name="Crable B.R."/>
            <person name="Wagner D.N."/>
            <person name="Hung C.S."/>
            <person name="Nadeau L.J."/>
            <person name="Schratz L."/>
            <person name="Haridas S."/>
            <person name="Pangilinan J."/>
            <person name="Lipzen A."/>
            <person name="Na H."/>
            <person name="Yan M."/>
            <person name="Ng V."/>
            <person name="Grigoriev I.V."/>
            <person name="Spatafora J.W."/>
            <person name="Barlow D."/>
            <person name="Biffinger J."/>
            <person name="Kelley-Loughnane N."/>
            <person name="Varaljay V.A."/>
            <person name="Crookes-Goodson W.J."/>
        </authorList>
    </citation>
    <scope>NUCLEOTIDE SEQUENCE</scope>
    <source>
        <strain evidence="2">5307AH</strain>
    </source>
</reference>
<evidence type="ECO:0000313" key="2">
    <source>
        <dbReference type="EMBL" id="KAK1925236.1"/>
    </source>
</evidence>
<keyword evidence="1" id="KW-0472">Membrane</keyword>
<keyword evidence="3" id="KW-1185">Reference proteome</keyword>
<organism evidence="2 3">
    <name type="scientific">Papiliotrema laurentii</name>
    <name type="common">Cryptococcus laurentii</name>
    <dbReference type="NCBI Taxonomy" id="5418"/>
    <lineage>
        <taxon>Eukaryota</taxon>
        <taxon>Fungi</taxon>
        <taxon>Dikarya</taxon>
        <taxon>Basidiomycota</taxon>
        <taxon>Agaricomycotina</taxon>
        <taxon>Tremellomycetes</taxon>
        <taxon>Tremellales</taxon>
        <taxon>Rhynchogastremaceae</taxon>
        <taxon>Papiliotrema</taxon>
    </lineage>
</organism>
<keyword evidence="1" id="KW-0812">Transmembrane</keyword>